<reference evidence="3" key="1">
    <citation type="submission" date="2016-10" db="EMBL/GenBank/DDBJ databases">
        <authorList>
            <person name="Varghese N."/>
            <person name="Submissions S."/>
        </authorList>
    </citation>
    <scope>NUCLEOTIDE SEQUENCE [LARGE SCALE GENOMIC DNA]</scope>
    <source>
        <strain evidence="3">DSM 18733</strain>
    </source>
</reference>
<dbReference type="Pfam" id="PF13174">
    <property type="entry name" value="TPR_6"/>
    <property type="match status" value="1"/>
</dbReference>
<dbReference type="InterPro" id="IPR019734">
    <property type="entry name" value="TPR_rpt"/>
</dbReference>
<proteinExistence type="predicted"/>
<gene>
    <name evidence="2" type="ORF">SAMN05661044_02314</name>
</gene>
<dbReference type="Proteomes" id="UP000199421">
    <property type="component" value="Unassembled WGS sequence"/>
</dbReference>
<dbReference type="PROSITE" id="PS50005">
    <property type="entry name" value="TPR"/>
    <property type="match status" value="1"/>
</dbReference>
<keyword evidence="3" id="KW-1185">Reference proteome</keyword>
<accession>A0A1H7PRU4</accession>
<sequence>MSTERLEKLFNFLHTNSNDPFILYAIATEYVKQNDVKNAMEFYQQLVDQHPNYVGTYYHFGKLYETIGEKEKATITYEKGIAVAKEIHDLHALSELQVVYNAILGDDIDEDEY</sequence>
<evidence type="ECO:0000256" key="1">
    <source>
        <dbReference type="PROSITE-ProRule" id="PRU00339"/>
    </source>
</evidence>
<evidence type="ECO:0000313" key="3">
    <source>
        <dbReference type="Proteomes" id="UP000199421"/>
    </source>
</evidence>
<dbReference type="Gene3D" id="1.25.40.10">
    <property type="entry name" value="Tetratricopeptide repeat domain"/>
    <property type="match status" value="1"/>
</dbReference>
<evidence type="ECO:0000313" key="2">
    <source>
        <dbReference type="EMBL" id="SEL37747.1"/>
    </source>
</evidence>
<dbReference type="RefSeq" id="WP_093324193.1">
    <property type="nucleotide sequence ID" value="NZ_FOAF01000002.1"/>
</dbReference>
<dbReference type="InterPro" id="IPR011990">
    <property type="entry name" value="TPR-like_helical_dom_sf"/>
</dbReference>
<organism evidence="2 3">
    <name type="scientific">Olivibacter domesticus</name>
    <name type="common">Pseudosphingobacterium domesticum</name>
    <dbReference type="NCBI Taxonomy" id="407022"/>
    <lineage>
        <taxon>Bacteria</taxon>
        <taxon>Pseudomonadati</taxon>
        <taxon>Bacteroidota</taxon>
        <taxon>Sphingobacteriia</taxon>
        <taxon>Sphingobacteriales</taxon>
        <taxon>Sphingobacteriaceae</taxon>
        <taxon>Olivibacter</taxon>
    </lineage>
</organism>
<protein>
    <submittedName>
        <fullName evidence="2">TPR repeat-containing protein</fullName>
    </submittedName>
</protein>
<keyword evidence="1" id="KW-0802">TPR repeat</keyword>
<dbReference type="Pfam" id="PF13181">
    <property type="entry name" value="TPR_8"/>
    <property type="match status" value="1"/>
</dbReference>
<dbReference type="OrthoDB" id="1524733at2"/>
<dbReference type="SUPFAM" id="SSF48452">
    <property type="entry name" value="TPR-like"/>
    <property type="match status" value="1"/>
</dbReference>
<name>A0A1H7PRU4_OLID1</name>
<dbReference type="AlphaFoldDB" id="A0A1H7PRU4"/>
<feature type="repeat" description="TPR" evidence="1">
    <location>
        <begin position="20"/>
        <end position="53"/>
    </location>
</feature>
<dbReference type="STRING" id="407022.SAMN05661044_02314"/>
<dbReference type="EMBL" id="FOAF01000002">
    <property type="protein sequence ID" value="SEL37747.1"/>
    <property type="molecule type" value="Genomic_DNA"/>
</dbReference>
<dbReference type="SMART" id="SM00028">
    <property type="entry name" value="TPR"/>
    <property type="match status" value="2"/>
</dbReference>